<dbReference type="CDD" id="cd07381">
    <property type="entry name" value="MPP_CapA"/>
    <property type="match status" value="1"/>
</dbReference>
<comment type="similarity">
    <text evidence="1">Belongs to the CapA family.</text>
</comment>
<feature type="compositionally biased region" description="Low complexity" evidence="2">
    <location>
        <begin position="41"/>
        <end position="53"/>
    </location>
</feature>
<accession>A0ABZ1TYK3</accession>
<dbReference type="SMART" id="SM00854">
    <property type="entry name" value="PGA_cap"/>
    <property type="match status" value="1"/>
</dbReference>
<dbReference type="InterPro" id="IPR029052">
    <property type="entry name" value="Metallo-depent_PP-like"/>
</dbReference>
<dbReference type="Gene3D" id="3.60.21.10">
    <property type="match status" value="1"/>
</dbReference>
<dbReference type="Proteomes" id="UP001432222">
    <property type="component" value="Chromosome"/>
</dbReference>
<feature type="region of interest" description="Disordered" evidence="2">
    <location>
        <begin position="380"/>
        <end position="436"/>
    </location>
</feature>
<dbReference type="InterPro" id="IPR052169">
    <property type="entry name" value="CW_Biosynth-Accessory"/>
</dbReference>
<keyword evidence="6" id="KW-1185">Reference proteome</keyword>
<gene>
    <name evidence="5" type="ORF">OHA16_09450</name>
</gene>
<dbReference type="PANTHER" id="PTHR33393">
    <property type="entry name" value="POLYGLUTAMINE SYNTHESIS ACCESSORY PROTEIN RV0574C-RELATED"/>
    <property type="match status" value="1"/>
</dbReference>
<evidence type="ECO:0000313" key="6">
    <source>
        <dbReference type="Proteomes" id="UP001432222"/>
    </source>
</evidence>
<dbReference type="EMBL" id="CP108110">
    <property type="protein sequence ID" value="WUQ83179.1"/>
    <property type="molecule type" value="Genomic_DNA"/>
</dbReference>
<evidence type="ECO:0000256" key="1">
    <source>
        <dbReference type="ARBA" id="ARBA00005662"/>
    </source>
</evidence>
<protein>
    <submittedName>
        <fullName evidence="5">CapA family protein</fullName>
    </submittedName>
</protein>
<evidence type="ECO:0000313" key="5">
    <source>
        <dbReference type="EMBL" id="WUQ83179.1"/>
    </source>
</evidence>
<organism evidence="5 6">
    <name type="scientific">Kitasatospora purpeofusca</name>
    <dbReference type="NCBI Taxonomy" id="67352"/>
    <lineage>
        <taxon>Bacteria</taxon>
        <taxon>Bacillati</taxon>
        <taxon>Actinomycetota</taxon>
        <taxon>Actinomycetes</taxon>
        <taxon>Kitasatosporales</taxon>
        <taxon>Streptomycetaceae</taxon>
        <taxon>Kitasatospora</taxon>
    </lineage>
</organism>
<proteinExistence type="inferred from homology"/>
<feature type="compositionally biased region" description="Low complexity" evidence="2">
    <location>
        <begin position="22"/>
        <end position="33"/>
    </location>
</feature>
<feature type="region of interest" description="Disordered" evidence="2">
    <location>
        <begin position="22"/>
        <end position="74"/>
    </location>
</feature>
<sequence>MRRAAAAVALLLGLIPVAACGPDDPDPAAVKASRSAKDAADAAAAAKPSPDAADGSGAPGDQTSADGAAPRPDGSITVAFAGDVHFEGRTEGRLSVKPPETALGPIAKSLAAADLSVLNLETAITDRGAPEPKTYTFRTSPKALTALKDSGVDVVSLANNHAVDFGADGLADTLAAKASSPVPIVGFGRNSQEAYAPYVTTVRGVKVAVVAASQVEDLTNQKWRAGANKPGIASALDQPAIVKAVEEAKKQAPVVLVYLHWGDEGKACPTPAQTGIAKRLATAGATAVVGTHAHTMVGSGMLGSTYIGYGFGNFLWYGTSNYANSNETGVTTLTVDPGGKVLGEAFAPATIDDKGVPVPQTGAAATAALKRRDGLRGCTGLAPAPGAAAGPASPSASASASARTTGPATSAPAASAPAAPAARSAAPATAAPTASR</sequence>
<name>A0ABZ1TYK3_9ACTN</name>
<reference evidence="5" key="1">
    <citation type="submission" date="2022-10" db="EMBL/GenBank/DDBJ databases">
        <title>The complete genomes of actinobacterial strains from the NBC collection.</title>
        <authorList>
            <person name="Joergensen T.S."/>
            <person name="Alvarez Arevalo M."/>
            <person name="Sterndorff E.B."/>
            <person name="Faurdal D."/>
            <person name="Vuksanovic O."/>
            <person name="Mourched A.-S."/>
            <person name="Charusanti P."/>
            <person name="Shaw S."/>
            <person name="Blin K."/>
            <person name="Weber T."/>
        </authorList>
    </citation>
    <scope>NUCLEOTIDE SEQUENCE</scope>
    <source>
        <strain evidence="5">NBC_00222</strain>
    </source>
</reference>
<evidence type="ECO:0000256" key="2">
    <source>
        <dbReference type="SAM" id="MobiDB-lite"/>
    </source>
</evidence>
<evidence type="ECO:0000256" key="3">
    <source>
        <dbReference type="SAM" id="SignalP"/>
    </source>
</evidence>
<dbReference type="PANTHER" id="PTHR33393:SF13">
    <property type="entry name" value="PGA BIOSYNTHESIS PROTEIN CAPA"/>
    <property type="match status" value="1"/>
</dbReference>
<feature type="compositionally biased region" description="Low complexity" evidence="2">
    <location>
        <begin position="382"/>
        <end position="436"/>
    </location>
</feature>
<dbReference type="SUPFAM" id="SSF56300">
    <property type="entry name" value="Metallo-dependent phosphatases"/>
    <property type="match status" value="1"/>
</dbReference>
<keyword evidence="3" id="KW-0732">Signal</keyword>
<dbReference type="InterPro" id="IPR019079">
    <property type="entry name" value="Capsule_synth_CapA"/>
</dbReference>
<feature type="domain" description="Capsule synthesis protein CapA" evidence="4">
    <location>
        <begin position="77"/>
        <end position="318"/>
    </location>
</feature>
<feature type="chain" id="PRO_5047235846" evidence="3">
    <location>
        <begin position="20"/>
        <end position="436"/>
    </location>
</feature>
<dbReference type="RefSeq" id="WP_328954211.1">
    <property type="nucleotide sequence ID" value="NZ_CP108110.1"/>
</dbReference>
<feature type="signal peptide" evidence="3">
    <location>
        <begin position="1"/>
        <end position="19"/>
    </location>
</feature>
<evidence type="ECO:0000259" key="4">
    <source>
        <dbReference type="SMART" id="SM00854"/>
    </source>
</evidence>
<dbReference type="Pfam" id="PF09587">
    <property type="entry name" value="PGA_cap"/>
    <property type="match status" value="1"/>
</dbReference>